<accession>A0A4V3RYD2</accession>
<reference evidence="2 3" key="1">
    <citation type="journal article" date="2017" name="Int. J. Syst. Evol. Microbiol.">
        <title>Marinicauda algicola sp. nov., isolated from a marine red alga Rhodosorus marinus.</title>
        <authorList>
            <person name="Jeong S.E."/>
            <person name="Jeon S.H."/>
            <person name="Chun B.H."/>
            <person name="Kim D.W."/>
            <person name="Jeon C.O."/>
        </authorList>
    </citation>
    <scope>NUCLEOTIDE SEQUENCE [LARGE SCALE GENOMIC DNA]</scope>
    <source>
        <strain evidence="2 3">JCM 31718</strain>
    </source>
</reference>
<dbReference type="InterPro" id="IPR050931">
    <property type="entry name" value="Mito_Protein_Transport_Metaxin"/>
</dbReference>
<comment type="caution">
    <text evidence="2">The sequence shown here is derived from an EMBL/GenBank/DDBJ whole genome shotgun (WGS) entry which is preliminary data.</text>
</comment>
<evidence type="ECO:0000313" key="2">
    <source>
        <dbReference type="EMBL" id="TGY89799.1"/>
    </source>
</evidence>
<dbReference type="PANTHER" id="PTHR12289">
    <property type="entry name" value="METAXIN RELATED"/>
    <property type="match status" value="1"/>
</dbReference>
<dbReference type="Proteomes" id="UP000308054">
    <property type="component" value="Unassembled WGS sequence"/>
</dbReference>
<keyword evidence="2" id="KW-0808">Transferase</keyword>
<dbReference type="PANTHER" id="PTHR12289:SF67">
    <property type="match status" value="1"/>
</dbReference>
<dbReference type="InterPro" id="IPR036249">
    <property type="entry name" value="Thioredoxin-like_sf"/>
</dbReference>
<gene>
    <name evidence="2" type="ORF">E5163_01265</name>
</gene>
<evidence type="ECO:0000259" key="1">
    <source>
        <dbReference type="Pfam" id="PF13417"/>
    </source>
</evidence>
<dbReference type="Pfam" id="PF13410">
    <property type="entry name" value="GST_C_2"/>
    <property type="match status" value="1"/>
</dbReference>
<dbReference type="SUPFAM" id="SSF47616">
    <property type="entry name" value="GST C-terminal domain-like"/>
    <property type="match status" value="1"/>
</dbReference>
<keyword evidence="3" id="KW-1185">Reference proteome</keyword>
<feature type="domain" description="GST N-terminal" evidence="1">
    <location>
        <begin position="11"/>
        <end position="85"/>
    </location>
</feature>
<proteinExistence type="predicted"/>
<dbReference type="GO" id="GO:0016740">
    <property type="term" value="F:transferase activity"/>
    <property type="evidence" value="ECO:0007669"/>
    <property type="project" value="UniProtKB-KW"/>
</dbReference>
<organism evidence="2 3">
    <name type="scientific">Marinicauda algicola</name>
    <dbReference type="NCBI Taxonomy" id="2029849"/>
    <lineage>
        <taxon>Bacteria</taxon>
        <taxon>Pseudomonadati</taxon>
        <taxon>Pseudomonadota</taxon>
        <taxon>Alphaproteobacteria</taxon>
        <taxon>Maricaulales</taxon>
        <taxon>Maricaulaceae</taxon>
        <taxon>Marinicauda</taxon>
    </lineage>
</organism>
<dbReference type="SUPFAM" id="SSF52833">
    <property type="entry name" value="Thioredoxin-like"/>
    <property type="match status" value="1"/>
</dbReference>
<sequence length="408" mass="45271">MQETAMRAYKLITAFGSPASNKVRAYLRWRDLPFRETAATALVLKSEVRPRLKNVKVPVLVTPSHETLQDSRLIFDAVEKSEPGEPLSPKYGHHRFAMGLIEAFGDEVLAPAAVYHFWSGNIAAAAGGLGAMVYPGLEPDLQRRYARILSGQLMNALEQRGFSARTARRTRALLQRTIAALETHFQSSRFLLEDRPCSADFSLFGALALLRELLDGSDRTLPDSPNVRRWMADVNAPWDQVGGRYRKAYAVPESLAAVCEVAAGAFLPEALETCGAVTEWAECNPGRINLPARLGKRKIPADEGETVQQLRPATQWVFQRVIAPLHEDLPDAQRRAGEELLGAIGFKRLAEFRPERDVLQEHHEFTVNLKAALPSREESEASREVTGALLKAREGAEATRDLDRMILG</sequence>
<dbReference type="Gene3D" id="1.20.1050.10">
    <property type="match status" value="2"/>
</dbReference>
<dbReference type="Pfam" id="PF13417">
    <property type="entry name" value="GST_N_3"/>
    <property type="match status" value="1"/>
</dbReference>
<dbReference type="InterPro" id="IPR004045">
    <property type="entry name" value="Glutathione_S-Trfase_N"/>
</dbReference>
<evidence type="ECO:0000313" key="3">
    <source>
        <dbReference type="Proteomes" id="UP000308054"/>
    </source>
</evidence>
<name>A0A4V3RYD2_9PROT</name>
<dbReference type="EMBL" id="SRXW01000001">
    <property type="protein sequence ID" value="TGY89799.1"/>
    <property type="molecule type" value="Genomic_DNA"/>
</dbReference>
<dbReference type="InterPro" id="IPR036282">
    <property type="entry name" value="Glutathione-S-Trfase_C_sf"/>
</dbReference>
<dbReference type="Gene3D" id="3.40.30.10">
    <property type="entry name" value="Glutaredoxin"/>
    <property type="match status" value="1"/>
</dbReference>
<protein>
    <submittedName>
        <fullName evidence="2">Glutathione S-transferase</fullName>
    </submittedName>
</protein>
<dbReference type="AlphaFoldDB" id="A0A4V3RYD2"/>
<dbReference type="GO" id="GO:0005737">
    <property type="term" value="C:cytoplasm"/>
    <property type="evidence" value="ECO:0007669"/>
    <property type="project" value="TreeGrafter"/>
</dbReference>
<dbReference type="CDD" id="cd00299">
    <property type="entry name" value="GST_C_family"/>
    <property type="match status" value="1"/>
</dbReference>